<dbReference type="Proteomes" id="UP000198855">
    <property type="component" value="Unassembled WGS sequence"/>
</dbReference>
<keyword evidence="11" id="KW-1185">Reference proteome</keyword>
<name>A0A1I2CY51_9BACL</name>
<dbReference type="InterPro" id="IPR035906">
    <property type="entry name" value="MetI-like_sf"/>
</dbReference>
<evidence type="ECO:0000256" key="2">
    <source>
        <dbReference type="ARBA" id="ARBA00022448"/>
    </source>
</evidence>
<feature type="transmembrane region" description="Helical" evidence="7">
    <location>
        <begin position="41"/>
        <end position="67"/>
    </location>
</feature>
<feature type="transmembrane region" description="Helical" evidence="7">
    <location>
        <begin position="236"/>
        <end position="257"/>
    </location>
</feature>
<sequence length="330" mass="37178">MSNIPPAGLPSSQEQPAAPAPVKRKSWLAKELWHIRRNRELILLALPGVLFKLVIAYLPMVGLILAFKYFRYDQGIFGSKWVGLANFEFLFKAQDAFRIIRNTLLYNISYIFLTMAVSLLLALLLNELTSKLIKVYQTTLFLPYFISMVLVGYIGNAFLDFENGYLNTIFTFFGLNTHNWYLETTPWIFILPLVALWKGVGFSTLVYFAGITGISTDYYEAARLDGASRVQMMTRITLPLLKPLVIILFILGLGNIFRGDFGLHYFVPNNVGPNFPTTDIIDTYVYRALTKLGDINSAAAVGFLQSVVGLVTVVTANLIVRRIDKDNALF</sequence>
<keyword evidence="2 7" id="KW-0813">Transport</keyword>
<keyword evidence="5 7" id="KW-1133">Transmembrane helix</keyword>
<evidence type="ECO:0000256" key="5">
    <source>
        <dbReference type="ARBA" id="ARBA00022989"/>
    </source>
</evidence>
<dbReference type="InterPro" id="IPR051393">
    <property type="entry name" value="ABC_transporter_permease"/>
</dbReference>
<dbReference type="GO" id="GO:0055085">
    <property type="term" value="P:transmembrane transport"/>
    <property type="evidence" value="ECO:0007669"/>
    <property type="project" value="InterPro"/>
</dbReference>
<comment type="similarity">
    <text evidence="7">Belongs to the binding-protein-dependent transport system permease family.</text>
</comment>
<evidence type="ECO:0000313" key="11">
    <source>
        <dbReference type="Proteomes" id="UP000198855"/>
    </source>
</evidence>
<evidence type="ECO:0000256" key="3">
    <source>
        <dbReference type="ARBA" id="ARBA00022475"/>
    </source>
</evidence>
<accession>A0A1I2CY51</accession>
<evidence type="ECO:0000256" key="8">
    <source>
        <dbReference type="SAM" id="MobiDB-lite"/>
    </source>
</evidence>
<dbReference type="Pfam" id="PF00528">
    <property type="entry name" value="BPD_transp_1"/>
    <property type="match status" value="1"/>
</dbReference>
<dbReference type="AlphaFoldDB" id="A0A1I2CY51"/>
<dbReference type="EMBL" id="FOMT01000004">
    <property type="protein sequence ID" value="SFE72713.1"/>
    <property type="molecule type" value="Genomic_DNA"/>
</dbReference>
<keyword evidence="4 7" id="KW-0812">Transmembrane</keyword>
<keyword evidence="3" id="KW-1003">Cell membrane</keyword>
<comment type="subcellular location">
    <subcellularLocation>
        <location evidence="1 7">Cell membrane</location>
        <topology evidence="1 7">Multi-pass membrane protein</topology>
    </subcellularLocation>
</comment>
<feature type="transmembrane region" description="Helical" evidence="7">
    <location>
        <begin position="140"/>
        <end position="159"/>
    </location>
</feature>
<dbReference type="GO" id="GO:0005886">
    <property type="term" value="C:plasma membrane"/>
    <property type="evidence" value="ECO:0007669"/>
    <property type="project" value="UniProtKB-SubCell"/>
</dbReference>
<dbReference type="OrthoDB" id="9785836at2"/>
<feature type="domain" description="ABC transmembrane type-1" evidence="9">
    <location>
        <begin position="100"/>
        <end position="316"/>
    </location>
</feature>
<reference evidence="11" key="1">
    <citation type="submission" date="2016-10" db="EMBL/GenBank/DDBJ databases">
        <authorList>
            <person name="Varghese N."/>
            <person name="Submissions S."/>
        </authorList>
    </citation>
    <scope>NUCLEOTIDE SEQUENCE [LARGE SCALE GENOMIC DNA]</scope>
    <source>
        <strain evidence="11">CGMCC 1.10784</strain>
    </source>
</reference>
<dbReference type="PANTHER" id="PTHR30193:SF44">
    <property type="entry name" value="LACTOSE TRANSPORT SYSTEM PERMEASE PROTEIN LACF"/>
    <property type="match status" value="1"/>
</dbReference>
<protein>
    <submittedName>
        <fullName evidence="10">Putative aldouronate transport system permease protein</fullName>
    </submittedName>
</protein>
<evidence type="ECO:0000259" key="9">
    <source>
        <dbReference type="PROSITE" id="PS50928"/>
    </source>
</evidence>
<feature type="region of interest" description="Disordered" evidence="8">
    <location>
        <begin position="1"/>
        <end position="20"/>
    </location>
</feature>
<dbReference type="CDD" id="cd06261">
    <property type="entry name" value="TM_PBP2"/>
    <property type="match status" value="1"/>
</dbReference>
<evidence type="ECO:0000256" key="4">
    <source>
        <dbReference type="ARBA" id="ARBA00022692"/>
    </source>
</evidence>
<feature type="transmembrane region" description="Helical" evidence="7">
    <location>
        <begin position="187"/>
        <end position="215"/>
    </location>
</feature>
<dbReference type="PROSITE" id="PS50928">
    <property type="entry name" value="ABC_TM1"/>
    <property type="match status" value="1"/>
</dbReference>
<gene>
    <name evidence="10" type="ORF">SAMN05216378_3856</name>
</gene>
<evidence type="ECO:0000256" key="1">
    <source>
        <dbReference type="ARBA" id="ARBA00004651"/>
    </source>
</evidence>
<proteinExistence type="inferred from homology"/>
<keyword evidence="6 7" id="KW-0472">Membrane</keyword>
<dbReference type="InterPro" id="IPR000515">
    <property type="entry name" value="MetI-like"/>
</dbReference>
<feature type="transmembrane region" description="Helical" evidence="7">
    <location>
        <begin position="108"/>
        <end position="128"/>
    </location>
</feature>
<dbReference type="SUPFAM" id="SSF161098">
    <property type="entry name" value="MetI-like"/>
    <property type="match status" value="1"/>
</dbReference>
<dbReference type="STRING" id="1045775.SAMN05216378_3856"/>
<feature type="transmembrane region" description="Helical" evidence="7">
    <location>
        <begin position="298"/>
        <end position="320"/>
    </location>
</feature>
<evidence type="ECO:0000256" key="7">
    <source>
        <dbReference type="RuleBase" id="RU363032"/>
    </source>
</evidence>
<dbReference type="PANTHER" id="PTHR30193">
    <property type="entry name" value="ABC TRANSPORTER PERMEASE PROTEIN"/>
    <property type="match status" value="1"/>
</dbReference>
<evidence type="ECO:0000313" key="10">
    <source>
        <dbReference type="EMBL" id="SFE72713.1"/>
    </source>
</evidence>
<evidence type="ECO:0000256" key="6">
    <source>
        <dbReference type="ARBA" id="ARBA00023136"/>
    </source>
</evidence>
<organism evidence="10 11">
    <name type="scientific">Paenibacillus catalpae</name>
    <dbReference type="NCBI Taxonomy" id="1045775"/>
    <lineage>
        <taxon>Bacteria</taxon>
        <taxon>Bacillati</taxon>
        <taxon>Bacillota</taxon>
        <taxon>Bacilli</taxon>
        <taxon>Bacillales</taxon>
        <taxon>Paenibacillaceae</taxon>
        <taxon>Paenibacillus</taxon>
    </lineage>
</organism>
<dbReference type="Gene3D" id="1.10.3720.10">
    <property type="entry name" value="MetI-like"/>
    <property type="match status" value="1"/>
</dbReference>